<keyword evidence="3" id="KW-1185">Reference proteome</keyword>
<dbReference type="Proteomes" id="UP000274327">
    <property type="component" value="Unassembled WGS sequence"/>
</dbReference>
<gene>
    <name evidence="2" type="ORF">DS079_12060</name>
</gene>
<evidence type="ECO:0000313" key="2">
    <source>
        <dbReference type="EMBL" id="RRR18012.1"/>
    </source>
</evidence>
<protein>
    <submittedName>
        <fullName evidence="2">Uncharacterized protein</fullName>
    </submittedName>
</protein>
<feature type="region of interest" description="Disordered" evidence="1">
    <location>
        <begin position="1"/>
        <end position="25"/>
    </location>
</feature>
<accession>A0A426SIP2</accession>
<reference evidence="2 3" key="1">
    <citation type="submission" date="2018-07" db="EMBL/GenBank/DDBJ databases">
        <title>Brachybacteriurn paraconglorneratum KCTC 9916.</title>
        <authorList>
            <person name="Li Y."/>
        </authorList>
    </citation>
    <scope>NUCLEOTIDE SEQUENCE [LARGE SCALE GENOMIC DNA]</scope>
    <source>
        <strain evidence="2 3">KCTC 9916</strain>
    </source>
</reference>
<dbReference type="GeneID" id="78121755"/>
<dbReference type="RefSeq" id="WP_126988037.1">
    <property type="nucleotide sequence ID" value="NZ_ML133857.1"/>
</dbReference>
<dbReference type="AlphaFoldDB" id="A0A426SIP2"/>
<comment type="caution">
    <text evidence="2">The sequence shown here is derived from an EMBL/GenBank/DDBJ whole genome shotgun (WGS) entry which is preliminary data.</text>
</comment>
<organism evidence="2 3">
    <name type="scientific">Brachybacterium paraconglomeratum</name>
    <dbReference type="NCBI Taxonomy" id="173362"/>
    <lineage>
        <taxon>Bacteria</taxon>
        <taxon>Bacillati</taxon>
        <taxon>Actinomycetota</taxon>
        <taxon>Actinomycetes</taxon>
        <taxon>Micrococcales</taxon>
        <taxon>Dermabacteraceae</taxon>
        <taxon>Brachybacterium</taxon>
    </lineage>
</organism>
<evidence type="ECO:0000313" key="3">
    <source>
        <dbReference type="Proteomes" id="UP000274327"/>
    </source>
</evidence>
<evidence type="ECO:0000256" key="1">
    <source>
        <dbReference type="SAM" id="MobiDB-lite"/>
    </source>
</evidence>
<dbReference type="EMBL" id="QOCI01000009">
    <property type="protein sequence ID" value="RRR18012.1"/>
    <property type="molecule type" value="Genomic_DNA"/>
</dbReference>
<sequence length="169" mass="18241">MSQPPTPQDPAAQRPSTPSPMERQGALTRDLATVLLSSLDLTEQWRHVGAAFLPHGEEWAGRLVITDRDGTSRGGDSVFAVDSQVTLLLDALQHCTAEQRQAFVSLRLDATRPPEDPDRIALGADLVYDQDPGDFDGLGGIDADYARALVGRVGADRVPDWVRELAAGE</sequence>
<proteinExistence type="predicted"/>
<name>A0A426SIP2_9MICO</name>